<organism evidence="1 2">
    <name type="scientific">Microbacterium awajiense</name>
    <dbReference type="NCBI Taxonomy" id="415214"/>
    <lineage>
        <taxon>Bacteria</taxon>
        <taxon>Bacillati</taxon>
        <taxon>Actinomycetota</taxon>
        <taxon>Actinomycetes</taxon>
        <taxon>Micrococcales</taxon>
        <taxon>Microbacteriaceae</taxon>
        <taxon>Microbacterium</taxon>
    </lineage>
</organism>
<evidence type="ECO:0000313" key="1">
    <source>
        <dbReference type="EMBL" id="GAA3623779.1"/>
    </source>
</evidence>
<proteinExistence type="predicted"/>
<dbReference type="RefSeq" id="WP_344736031.1">
    <property type="nucleotide sequence ID" value="NZ_BAAAYU010000001.1"/>
</dbReference>
<dbReference type="EMBL" id="BAAAYU010000001">
    <property type="protein sequence ID" value="GAA3623779.1"/>
    <property type="molecule type" value="Genomic_DNA"/>
</dbReference>
<keyword evidence="2" id="KW-1185">Reference proteome</keyword>
<name>A0ABP7A2Q9_9MICO</name>
<comment type="caution">
    <text evidence="1">The sequence shown here is derived from an EMBL/GenBank/DDBJ whole genome shotgun (WGS) entry which is preliminary data.</text>
</comment>
<evidence type="ECO:0000313" key="2">
    <source>
        <dbReference type="Proteomes" id="UP001501697"/>
    </source>
</evidence>
<sequence>MRQWQLHAKKGDILLTMTFTSRAADTDFYREDRDIILPSVRMDGE</sequence>
<reference evidence="2" key="1">
    <citation type="journal article" date="2019" name="Int. J. Syst. Evol. Microbiol.">
        <title>The Global Catalogue of Microorganisms (GCM) 10K type strain sequencing project: providing services to taxonomists for standard genome sequencing and annotation.</title>
        <authorList>
            <consortium name="The Broad Institute Genomics Platform"/>
            <consortium name="The Broad Institute Genome Sequencing Center for Infectious Disease"/>
            <person name="Wu L."/>
            <person name="Ma J."/>
        </authorList>
    </citation>
    <scope>NUCLEOTIDE SEQUENCE [LARGE SCALE GENOMIC DNA]</scope>
    <source>
        <strain evidence="2">JCM 16544</strain>
    </source>
</reference>
<protein>
    <submittedName>
        <fullName evidence="1">Uncharacterized protein</fullName>
    </submittedName>
</protein>
<accession>A0ABP7A2Q9</accession>
<dbReference type="Proteomes" id="UP001501697">
    <property type="component" value="Unassembled WGS sequence"/>
</dbReference>
<gene>
    <name evidence="1" type="ORF">GCM10022200_02530</name>
</gene>